<organism evidence="3 4">
    <name type="scientific">Thiocystis violascens (strain ATCC 17096 / DSM 198 / 6111)</name>
    <name type="common">Chromatium violascens</name>
    <dbReference type="NCBI Taxonomy" id="765911"/>
    <lineage>
        <taxon>Bacteria</taxon>
        <taxon>Pseudomonadati</taxon>
        <taxon>Pseudomonadota</taxon>
        <taxon>Gammaproteobacteria</taxon>
        <taxon>Chromatiales</taxon>
        <taxon>Chromatiaceae</taxon>
        <taxon>Thiocystis</taxon>
    </lineage>
</organism>
<keyword evidence="3" id="KW-0238">DNA-binding</keyword>
<dbReference type="InterPro" id="IPR052048">
    <property type="entry name" value="ST_Response_Regulator"/>
</dbReference>
<dbReference type="EMBL" id="CP003154">
    <property type="protein sequence ID" value="AFL73146.1"/>
    <property type="molecule type" value="Genomic_DNA"/>
</dbReference>
<dbReference type="PANTHER" id="PTHR43228">
    <property type="entry name" value="TWO-COMPONENT RESPONSE REGULATOR"/>
    <property type="match status" value="1"/>
</dbReference>
<dbReference type="Proteomes" id="UP000006062">
    <property type="component" value="Chromosome"/>
</dbReference>
<evidence type="ECO:0000259" key="2">
    <source>
        <dbReference type="PROSITE" id="PS50110"/>
    </source>
</evidence>
<accession>I3Y828</accession>
<dbReference type="RefSeq" id="WP_014777630.1">
    <property type="nucleotide sequence ID" value="NC_018012.1"/>
</dbReference>
<dbReference type="PROSITE" id="PS50110">
    <property type="entry name" value="RESPONSE_REGULATORY"/>
    <property type="match status" value="1"/>
</dbReference>
<dbReference type="Gene3D" id="3.40.50.2300">
    <property type="match status" value="1"/>
</dbReference>
<reference evidence="3 4" key="1">
    <citation type="submission" date="2012-06" db="EMBL/GenBank/DDBJ databases">
        <title>Complete sequence of Thiocystis violascens DSM 198.</title>
        <authorList>
            <consortium name="US DOE Joint Genome Institute"/>
            <person name="Lucas S."/>
            <person name="Han J."/>
            <person name="Lapidus A."/>
            <person name="Cheng J.-F."/>
            <person name="Goodwin L."/>
            <person name="Pitluck S."/>
            <person name="Peters L."/>
            <person name="Ovchinnikova G."/>
            <person name="Teshima H."/>
            <person name="Detter J.C."/>
            <person name="Han C."/>
            <person name="Tapia R."/>
            <person name="Land M."/>
            <person name="Hauser L."/>
            <person name="Kyrpides N."/>
            <person name="Ivanova N."/>
            <person name="Pagani I."/>
            <person name="Vogl K."/>
            <person name="Liu Z."/>
            <person name="Frigaard N.-U."/>
            <person name="Bryant D."/>
            <person name="Woyke T."/>
        </authorList>
    </citation>
    <scope>NUCLEOTIDE SEQUENCE [LARGE SCALE GENOMIC DNA]</scope>
    <source>
        <strain evidence="4">ATCC 17096 / DSM 198 / 6111</strain>
    </source>
</reference>
<dbReference type="GO" id="GO:0000160">
    <property type="term" value="P:phosphorelay signal transduction system"/>
    <property type="evidence" value="ECO:0007669"/>
    <property type="project" value="InterPro"/>
</dbReference>
<dbReference type="HOGENOM" id="CLU_035496_1_0_6"/>
<sequence>MAEGYFNKQYLVVDDFADMRAAIRSILRSLGISHVDQARDGKDAIARMDQTRYDVVMCDYNLGAGKDGQQVLEEARLRQLIQLDGIFIMITAENTREMVMGAAEYAPDSYLAKPFTKELLKQRLDKVFERKAYLAGVNKALIAKDYAGAIARLSELIADSPRNLADLLKLKTDICLMACRYDEALAICEQILGTREIAWARLGLGKALYGKKRYAQAQDIFTQLIASEPDLIDAHDWLAKTQTAQQQFEEAENTLQAATRLSPRGLKRYQLLGNLALNNGHPAAAEAAFGHAVSLARHSVLNHPSLFAGMARAKASNHKPVEALKMIGEIGKVFPDHPEAAFYKATATAVVKQHQGDPEGALEALQIAEQIMAERGNSPHSKLGLEMAKTYVQLGEQGKLASLLKASIANNHDDEEFLTEIVQLCREAGQDYDAEQAIREIQQEIVKTNNAGVRLIKQGEFDAAIELLHEAAEEMPANKTINLNAAMASIVKMEKMGTTGEDIQCVRQYIGRVHVLDPHDWRLGDVIARLRKLAPKV</sequence>
<dbReference type="InterPro" id="IPR001789">
    <property type="entry name" value="Sig_transdc_resp-reg_receiver"/>
</dbReference>
<keyword evidence="1" id="KW-0597">Phosphoprotein</keyword>
<dbReference type="OrthoDB" id="7298659at2"/>
<dbReference type="InterPro" id="IPR011990">
    <property type="entry name" value="TPR-like_helical_dom_sf"/>
</dbReference>
<gene>
    <name evidence="3" type="ordered locus">Thivi_1116</name>
</gene>
<dbReference type="Pfam" id="PF14559">
    <property type="entry name" value="TPR_19"/>
    <property type="match status" value="1"/>
</dbReference>
<evidence type="ECO:0000313" key="3">
    <source>
        <dbReference type="EMBL" id="AFL73146.1"/>
    </source>
</evidence>
<dbReference type="Pfam" id="PF00072">
    <property type="entry name" value="Response_reg"/>
    <property type="match status" value="1"/>
</dbReference>
<feature type="domain" description="Response regulatory" evidence="2">
    <location>
        <begin position="9"/>
        <end position="128"/>
    </location>
</feature>
<feature type="modified residue" description="4-aspartylphosphate" evidence="1">
    <location>
        <position position="59"/>
    </location>
</feature>
<evidence type="ECO:0000313" key="4">
    <source>
        <dbReference type="Proteomes" id="UP000006062"/>
    </source>
</evidence>
<proteinExistence type="predicted"/>
<dbReference type="InterPro" id="IPR011006">
    <property type="entry name" value="CheY-like_superfamily"/>
</dbReference>
<dbReference type="KEGG" id="tvi:Thivi_1116"/>
<evidence type="ECO:0000256" key="1">
    <source>
        <dbReference type="PROSITE-ProRule" id="PRU00169"/>
    </source>
</evidence>
<dbReference type="PANTHER" id="PTHR43228:SF1">
    <property type="entry name" value="TWO-COMPONENT RESPONSE REGULATOR ARR22"/>
    <property type="match status" value="1"/>
</dbReference>
<protein>
    <submittedName>
        <fullName evidence="3">Response regulator with CheY-like receiver, AAA-type ATPase, and DNA-binding domains</fullName>
    </submittedName>
</protein>
<keyword evidence="4" id="KW-1185">Reference proteome</keyword>
<dbReference type="AlphaFoldDB" id="I3Y828"/>
<dbReference type="SMART" id="SM00028">
    <property type="entry name" value="TPR"/>
    <property type="match status" value="4"/>
</dbReference>
<dbReference type="InterPro" id="IPR019734">
    <property type="entry name" value="TPR_rpt"/>
</dbReference>
<dbReference type="SMART" id="SM00448">
    <property type="entry name" value="REC"/>
    <property type="match status" value="1"/>
</dbReference>
<dbReference type="SUPFAM" id="SSF52172">
    <property type="entry name" value="CheY-like"/>
    <property type="match status" value="1"/>
</dbReference>
<dbReference type="Gene3D" id="1.25.40.10">
    <property type="entry name" value="Tetratricopeptide repeat domain"/>
    <property type="match status" value="3"/>
</dbReference>
<dbReference type="eggNOG" id="COG0457">
    <property type="taxonomic scope" value="Bacteria"/>
</dbReference>
<dbReference type="SUPFAM" id="SSF48452">
    <property type="entry name" value="TPR-like"/>
    <property type="match status" value="1"/>
</dbReference>
<name>I3Y828_THIV6</name>
<dbReference type="STRING" id="765911.Thivi_1116"/>
<dbReference type="CDD" id="cd17589">
    <property type="entry name" value="REC_TPR"/>
    <property type="match status" value="1"/>
</dbReference>
<dbReference type="GO" id="GO:0003677">
    <property type="term" value="F:DNA binding"/>
    <property type="evidence" value="ECO:0007669"/>
    <property type="project" value="UniProtKB-KW"/>
</dbReference>
<dbReference type="eggNOG" id="COG0745">
    <property type="taxonomic scope" value="Bacteria"/>
</dbReference>